<feature type="transmembrane region" description="Helical" evidence="2">
    <location>
        <begin position="193"/>
        <end position="212"/>
    </location>
</feature>
<dbReference type="AlphaFoldDB" id="A0A6G7VM12"/>
<evidence type="ECO:0000313" key="3">
    <source>
        <dbReference type="EMBL" id="QIK41044.1"/>
    </source>
</evidence>
<accession>A0A6G7VM12</accession>
<keyword evidence="2" id="KW-0472">Membrane</keyword>
<dbReference type="KEGG" id="mon:G8E03_09835"/>
<feature type="transmembrane region" description="Helical" evidence="2">
    <location>
        <begin position="232"/>
        <end position="254"/>
    </location>
</feature>
<organism evidence="3 4">
    <name type="scientific">Pontivivens nitratireducens</name>
    <dbReference type="NCBI Taxonomy" id="2758038"/>
    <lineage>
        <taxon>Bacteria</taxon>
        <taxon>Pseudomonadati</taxon>
        <taxon>Pseudomonadota</taxon>
        <taxon>Alphaproteobacteria</taxon>
        <taxon>Rhodobacterales</taxon>
        <taxon>Paracoccaceae</taxon>
        <taxon>Pontivivens</taxon>
    </lineage>
</organism>
<proteinExistence type="predicted"/>
<dbReference type="EMBL" id="CP049811">
    <property type="protein sequence ID" value="QIK41044.1"/>
    <property type="molecule type" value="Genomic_DNA"/>
</dbReference>
<keyword evidence="2" id="KW-0812">Transmembrane</keyword>
<evidence type="ECO:0000313" key="4">
    <source>
        <dbReference type="Proteomes" id="UP000500791"/>
    </source>
</evidence>
<gene>
    <name evidence="3" type="ORF">G8E03_09835</name>
</gene>
<evidence type="ECO:0000256" key="1">
    <source>
        <dbReference type="SAM" id="MobiDB-lite"/>
    </source>
</evidence>
<feature type="region of interest" description="Disordered" evidence="1">
    <location>
        <begin position="383"/>
        <end position="402"/>
    </location>
</feature>
<evidence type="ECO:0008006" key="5">
    <source>
        <dbReference type="Google" id="ProtNLM"/>
    </source>
</evidence>
<dbReference type="RefSeq" id="WP_166191141.1">
    <property type="nucleotide sequence ID" value="NZ_CP049811.1"/>
</dbReference>
<keyword evidence="2" id="KW-1133">Transmembrane helix</keyword>
<name>A0A6G7VM12_9RHOB</name>
<dbReference type="Proteomes" id="UP000500791">
    <property type="component" value="Chromosome"/>
</dbReference>
<reference evidence="3 4" key="1">
    <citation type="submission" date="2020-03" db="EMBL/GenBank/DDBJ databases">
        <title>Complete genome sequence of Monaibacterium sp. ALG8 with diverse plasmids.</title>
        <authorList>
            <person name="Sun C."/>
        </authorList>
    </citation>
    <scope>NUCLEOTIDE SEQUENCE [LARGE SCALE GENOMIC DNA]</scope>
    <source>
        <strain evidence="3 4">ALG8</strain>
    </source>
</reference>
<evidence type="ECO:0000256" key="2">
    <source>
        <dbReference type="SAM" id="Phobius"/>
    </source>
</evidence>
<keyword evidence="4" id="KW-1185">Reference proteome</keyword>
<feature type="transmembrane region" description="Helical" evidence="2">
    <location>
        <begin position="114"/>
        <end position="137"/>
    </location>
</feature>
<feature type="transmembrane region" description="Helical" evidence="2">
    <location>
        <begin position="149"/>
        <end position="172"/>
    </location>
</feature>
<protein>
    <recommendedName>
        <fullName evidence="5">Transmembrane protein</fullName>
    </recommendedName>
</protein>
<sequence>MGNDTLTKSTTDTVLGSGIESALQEWIRPRSQELTEMISDLRARVDDLGTRAEDVAVLSASDVAERAAAEIAAEADTAAANILSKGEERSQARQYQAAFQLQHNLPRPPQEPDIVNSIILLLLAILIEGIATAAFFLGGGFVAGAGEALVLGLTISGVNTLTSAGIGGFVCGRYWNYGLKCREPDAAMAIKRWTARVGAILTVCAIGGLLIASGIVRATGETDHLSFSLETIGAAATNFHSLMLWAIGACFAILSWKKGMTAFSDAYPGFSAASKAVTTATEETKLLHHNGLSEIDAVYEEAIEKIAEIGDDIDDARADRREERRALVHEREHLIGKISGLADDFLAFRAGQISQYEAITGRKPADVNMAPIDTAKLTALLPEIPKDTPNQNSGSADSRKQAVAVLSATRSKSIEAVNTAYQQSLR</sequence>